<dbReference type="AlphaFoldDB" id="A0AAV8XT25"/>
<evidence type="ECO:0000313" key="2">
    <source>
        <dbReference type="Proteomes" id="UP001162156"/>
    </source>
</evidence>
<accession>A0AAV8XT25</accession>
<name>A0AAV8XT25_9CUCU</name>
<reference evidence="1" key="1">
    <citation type="journal article" date="2023" name="Insect Mol. Biol.">
        <title>Genome sequencing provides insights into the evolution of gene families encoding plant cell wall-degrading enzymes in longhorned beetles.</title>
        <authorList>
            <person name="Shin N.R."/>
            <person name="Okamura Y."/>
            <person name="Kirsch R."/>
            <person name="Pauchet Y."/>
        </authorList>
    </citation>
    <scope>NUCLEOTIDE SEQUENCE</scope>
    <source>
        <strain evidence="1">RBIC_L_NR</strain>
    </source>
</reference>
<organism evidence="1 2">
    <name type="scientific">Rhamnusium bicolor</name>
    <dbReference type="NCBI Taxonomy" id="1586634"/>
    <lineage>
        <taxon>Eukaryota</taxon>
        <taxon>Metazoa</taxon>
        <taxon>Ecdysozoa</taxon>
        <taxon>Arthropoda</taxon>
        <taxon>Hexapoda</taxon>
        <taxon>Insecta</taxon>
        <taxon>Pterygota</taxon>
        <taxon>Neoptera</taxon>
        <taxon>Endopterygota</taxon>
        <taxon>Coleoptera</taxon>
        <taxon>Polyphaga</taxon>
        <taxon>Cucujiformia</taxon>
        <taxon>Chrysomeloidea</taxon>
        <taxon>Cerambycidae</taxon>
        <taxon>Lepturinae</taxon>
        <taxon>Rhagiini</taxon>
        <taxon>Rhamnusium</taxon>
    </lineage>
</organism>
<comment type="caution">
    <text evidence="1">The sequence shown here is derived from an EMBL/GenBank/DDBJ whole genome shotgun (WGS) entry which is preliminary data.</text>
</comment>
<dbReference type="Proteomes" id="UP001162156">
    <property type="component" value="Unassembled WGS sequence"/>
</dbReference>
<evidence type="ECO:0000313" key="1">
    <source>
        <dbReference type="EMBL" id="KAJ8941851.1"/>
    </source>
</evidence>
<protein>
    <submittedName>
        <fullName evidence="1">Uncharacterized protein</fullName>
    </submittedName>
</protein>
<dbReference type="EMBL" id="JANEYF010002819">
    <property type="protein sequence ID" value="KAJ8941851.1"/>
    <property type="molecule type" value="Genomic_DNA"/>
</dbReference>
<keyword evidence="2" id="KW-1185">Reference proteome</keyword>
<gene>
    <name evidence="1" type="ORF">NQ314_010266</name>
</gene>
<proteinExistence type="predicted"/>
<sequence>MVQILQPHTDQRLNSITTEERQQIPVCQSDYNYTTKWEKIQSIVEIVHKSYVKEFQKCSDEKDCPSNMICRTFQCVDPCNVNAASFCQLSSICKTENHQLTCACPNNFKRNPLDLYSRCYNVECFTDDDCKEFIKCNKLSHVCEFTPNSKIQVKEKWFASSAGGAFKVGIGEDNTSISTAPPHYPWYYDPMTCFNLKEKYSVYVDPHVNKIKKHSAPYITYNIKQMIDLKNKALKNIGKQKVQMTDYIT</sequence>